<feature type="region of interest" description="Disordered" evidence="1">
    <location>
        <begin position="159"/>
        <end position="179"/>
    </location>
</feature>
<reference evidence="3" key="1">
    <citation type="submission" date="2020-05" db="EMBL/GenBank/DDBJ databases">
        <authorList>
            <person name="Chiriac C."/>
            <person name="Salcher M."/>
            <person name="Ghai R."/>
            <person name="Kavagutti S V."/>
        </authorList>
    </citation>
    <scope>NUCLEOTIDE SEQUENCE</scope>
</reference>
<feature type="domain" description="Nuclease associated modular" evidence="2">
    <location>
        <begin position="127"/>
        <end position="143"/>
    </location>
</feature>
<keyword evidence="3" id="KW-0540">Nuclease</keyword>
<dbReference type="InterPro" id="IPR003611">
    <property type="entry name" value="NUMOD3"/>
</dbReference>
<keyword evidence="3" id="KW-0378">Hydrolase</keyword>
<protein>
    <submittedName>
        <fullName evidence="3">GrpIintron_endo, group I intron endonuclease</fullName>
    </submittedName>
</protein>
<organism evidence="3">
    <name type="scientific">uncultured Caudovirales phage</name>
    <dbReference type="NCBI Taxonomy" id="2100421"/>
    <lineage>
        <taxon>Viruses</taxon>
        <taxon>Duplodnaviria</taxon>
        <taxon>Heunggongvirae</taxon>
        <taxon>Uroviricota</taxon>
        <taxon>Caudoviricetes</taxon>
        <taxon>Peduoviridae</taxon>
        <taxon>Maltschvirus</taxon>
        <taxon>Maltschvirus maltsch</taxon>
    </lineage>
</organism>
<dbReference type="GO" id="GO:0003677">
    <property type="term" value="F:DNA binding"/>
    <property type="evidence" value="ECO:0007669"/>
    <property type="project" value="InterPro"/>
</dbReference>
<evidence type="ECO:0000313" key="3">
    <source>
        <dbReference type="EMBL" id="CAB5212764.1"/>
    </source>
</evidence>
<evidence type="ECO:0000259" key="2">
    <source>
        <dbReference type="SMART" id="SM00496"/>
    </source>
</evidence>
<sequence length="222" mass="25433">MNFYTYSHSKPNGSIFYIGKGVGDRAWQKDNRNPHWHRTVDKYGYKIKVLAKWDKEEDAFEHEKFLISCFRDMGIKLVNLTNGGEGSAGYRWTNEQKANFDISGNKNPMFGKRHSEESKTKMSDKAKGRAVTEEAKAKISKKLKNREFSESHIEKLRIASKGNKRGIGNKGNKGGTSHNAKKCVIDGIEYNSAMHAVKELGLTRMVVTYRLKNPKYQNFQYL</sequence>
<feature type="domain" description="Nuclease associated modular" evidence="2">
    <location>
        <begin position="110"/>
        <end position="126"/>
    </location>
</feature>
<feature type="region of interest" description="Disordered" evidence="1">
    <location>
        <begin position="101"/>
        <end position="131"/>
    </location>
</feature>
<gene>
    <name evidence="3" type="ORF">UFOVP188_51</name>
</gene>
<dbReference type="EMBL" id="LR798236">
    <property type="protein sequence ID" value="CAB5212764.1"/>
    <property type="molecule type" value="Genomic_DNA"/>
</dbReference>
<dbReference type="InterPro" id="IPR048681">
    <property type="entry name" value="I-TevI_DNA-bd"/>
</dbReference>
<keyword evidence="3" id="KW-0255">Endonuclease</keyword>
<dbReference type="SMART" id="SM00496">
    <property type="entry name" value="IENR2"/>
    <property type="match status" value="3"/>
</dbReference>
<dbReference type="Pfam" id="PF07460">
    <property type="entry name" value="NUMOD3"/>
    <property type="match status" value="1"/>
</dbReference>
<name>A0A6J7WFX9_9CAUD</name>
<dbReference type="Pfam" id="PF20987">
    <property type="entry name" value="I-TevI_DNA-bd"/>
    <property type="match status" value="1"/>
</dbReference>
<evidence type="ECO:0000256" key="1">
    <source>
        <dbReference type="SAM" id="MobiDB-lite"/>
    </source>
</evidence>
<accession>A0A6J7WFX9</accession>
<dbReference type="SUPFAM" id="SSF64496">
    <property type="entry name" value="DNA-binding domain of intron-encoded endonucleases"/>
    <property type="match status" value="2"/>
</dbReference>
<dbReference type="GO" id="GO:0004519">
    <property type="term" value="F:endonuclease activity"/>
    <property type="evidence" value="ECO:0007669"/>
    <property type="project" value="UniProtKB-KW"/>
</dbReference>
<feature type="domain" description="Nuclease associated modular" evidence="2">
    <location>
        <begin position="144"/>
        <end position="160"/>
    </location>
</feature>
<feature type="compositionally biased region" description="Basic and acidic residues" evidence="1">
    <location>
        <begin position="113"/>
        <end position="131"/>
    </location>
</feature>
<proteinExistence type="predicted"/>